<sequence length="120" mass="13525">MNEVFRDIFTEMERSAQPPVTSGTEQVLVEEQPYIVGAGSLVRNMDCLASKITSFIDLLNSAVVMRNELLVEKQSAELRAINAELRYVELTERIIANQVQIAVLKDKLAEVRSTRSSRKL</sequence>
<evidence type="ECO:0000313" key="3">
    <source>
        <dbReference type="Proteomes" id="UP001472677"/>
    </source>
</evidence>
<organism evidence="2 3">
    <name type="scientific">Hibiscus sabdariffa</name>
    <name type="common">roselle</name>
    <dbReference type="NCBI Taxonomy" id="183260"/>
    <lineage>
        <taxon>Eukaryota</taxon>
        <taxon>Viridiplantae</taxon>
        <taxon>Streptophyta</taxon>
        <taxon>Embryophyta</taxon>
        <taxon>Tracheophyta</taxon>
        <taxon>Spermatophyta</taxon>
        <taxon>Magnoliopsida</taxon>
        <taxon>eudicotyledons</taxon>
        <taxon>Gunneridae</taxon>
        <taxon>Pentapetalae</taxon>
        <taxon>rosids</taxon>
        <taxon>malvids</taxon>
        <taxon>Malvales</taxon>
        <taxon>Malvaceae</taxon>
        <taxon>Malvoideae</taxon>
        <taxon>Hibiscus</taxon>
    </lineage>
</organism>
<dbReference type="Proteomes" id="UP001472677">
    <property type="component" value="Unassembled WGS sequence"/>
</dbReference>
<proteinExistence type="predicted"/>
<dbReference type="EMBL" id="JBBPBM010000124">
    <property type="protein sequence ID" value="KAK8505756.1"/>
    <property type="molecule type" value="Genomic_DNA"/>
</dbReference>
<dbReference type="EMBL" id="JBBPBM010000124">
    <property type="protein sequence ID" value="KAK8505759.1"/>
    <property type="molecule type" value="Genomic_DNA"/>
</dbReference>
<evidence type="ECO:0000313" key="1">
    <source>
        <dbReference type="EMBL" id="KAK8505756.1"/>
    </source>
</evidence>
<protein>
    <submittedName>
        <fullName evidence="2">Uncharacterized protein</fullName>
    </submittedName>
</protein>
<name>A0ABR2BF54_9ROSI</name>
<comment type="caution">
    <text evidence="2">The sequence shown here is derived from an EMBL/GenBank/DDBJ whole genome shotgun (WGS) entry which is preliminary data.</text>
</comment>
<accession>A0ABR2BF54</accession>
<reference evidence="2 3" key="1">
    <citation type="journal article" date="2024" name="G3 (Bethesda)">
        <title>Genome assembly of Hibiscus sabdariffa L. provides insights into metabolisms of medicinal natural products.</title>
        <authorList>
            <person name="Kim T."/>
        </authorList>
    </citation>
    <scope>NUCLEOTIDE SEQUENCE [LARGE SCALE GENOMIC DNA]</scope>
    <source>
        <strain evidence="2">TK-2024</strain>
        <tissue evidence="2">Old leaves</tissue>
    </source>
</reference>
<keyword evidence="3" id="KW-1185">Reference proteome</keyword>
<evidence type="ECO:0000313" key="2">
    <source>
        <dbReference type="EMBL" id="KAK8505759.1"/>
    </source>
</evidence>
<gene>
    <name evidence="1" type="ORF">V6N12_024739</name>
    <name evidence="2" type="ORF">V6N12_024742</name>
</gene>